<keyword evidence="2" id="KW-1185">Reference proteome</keyword>
<feature type="non-terminal residue" evidence="1">
    <location>
        <position position="171"/>
    </location>
</feature>
<comment type="caution">
    <text evidence="1">The sequence shown here is derived from an EMBL/GenBank/DDBJ whole genome shotgun (WGS) entry which is preliminary data.</text>
</comment>
<gene>
    <name evidence="1" type="ORF">ACOLOM_LOCUS13222</name>
</gene>
<evidence type="ECO:0000313" key="2">
    <source>
        <dbReference type="Proteomes" id="UP000789525"/>
    </source>
</evidence>
<protein>
    <submittedName>
        <fullName evidence="1">6076_t:CDS:1</fullName>
    </submittedName>
</protein>
<accession>A0ACA9QPP6</accession>
<proteinExistence type="predicted"/>
<reference evidence="1" key="1">
    <citation type="submission" date="2021-06" db="EMBL/GenBank/DDBJ databases">
        <authorList>
            <person name="Kallberg Y."/>
            <person name="Tangrot J."/>
            <person name="Rosling A."/>
        </authorList>
    </citation>
    <scope>NUCLEOTIDE SEQUENCE</scope>
    <source>
        <strain evidence="1">CL356</strain>
    </source>
</reference>
<dbReference type="Proteomes" id="UP000789525">
    <property type="component" value="Unassembled WGS sequence"/>
</dbReference>
<feature type="non-terminal residue" evidence="1">
    <location>
        <position position="1"/>
    </location>
</feature>
<organism evidence="1 2">
    <name type="scientific">Acaulospora colombiana</name>
    <dbReference type="NCBI Taxonomy" id="27376"/>
    <lineage>
        <taxon>Eukaryota</taxon>
        <taxon>Fungi</taxon>
        <taxon>Fungi incertae sedis</taxon>
        <taxon>Mucoromycota</taxon>
        <taxon>Glomeromycotina</taxon>
        <taxon>Glomeromycetes</taxon>
        <taxon>Diversisporales</taxon>
        <taxon>Acaulosporaceae</taxon>
        <taxon>Acaulospora</taxon>
    </lineage>
</organism>
<evidence type="ECO:0000313" key="1">
    <source>
        <dbReference type="EMBL" id="CAG8761475.1"/>
    </source>
</evidence>
<sequence length="171" mass="19656">WAEQSLGSSGSRRSSRPNDRDNEQWDKYPEQAEYRRRLTSLLPTDIAFRYYDTKMPKDDEDEVSRLGYRWMVDCLGAVLDEAFAVKPPAYATILKLDKTVRDWNLGSLPPFNQLATKEGSGVDPKSVLRSLQSTGLRETALMYLHRRYFVEALAKRSNEPLRSKYAMSVLA</sequence>
<name>A0ACA9QPP6_9GLOM</name>
<dbReference type="EMBL" id="CAJVPT010059146">
    <property type="protein sequence ID" value="CAG8761475.1"/>
    <property type="molecule type" value="Genomic_DNA"/>
</dbReference>